<sequence>MSQSRYNHNPVAALMWRSMTSEKFLPKLFIAGNVPDVSVQHSKPRVQHPEETRRWRNVRNVFLNEDFQHHQHNRTLQPYYNAISVKCFVNS</sequence>
<evidence type="ECO:0000313" key="1">
    <source>
        <dbReference type="EMBL" id="CAB5358081.1"/>
    </source>
</evidence>
<protein>
    <submittedName>
        <fullName evidence="1">Uncharacterized protein</fullName>
    </submittedName>
</protein>
<evidence type="ECO:0000313" key="2">
    <source>
        <dbReference type="Proteomes" id="UP000684084"/>
    </source>
</evidence>
<dbReference type="Proteomes" id="UP000684084">
    <property type="component" value="Unassembled WGS sequence"/>
</dbReference>
<comment type="caution">
    <text evidence="1">The sequence shown here is derived from an EMBL/GenBank/DDBJ whole genome shotgun (WGS) entry which is preliminary data.</text>
</comment>
<dbReference type="VEuPathDB" id="FungiDB:RhiirFUN_023283"/>
<dbReference type="AlphaFoldDB" id="A0A916E431"/>
<accession>A0A916E431</accession>
<organism evidence="1 2">
    <name type="scientific">Rhizophagus irregularis</name>
    <dbReference type="NCBI Taxonomy" id="588596"/>
    <lineage>
        <taxon>Eukaryota</taxon>
        <taxon>Fungi</taxon>
        <taxon>Fungi incertae sedis</taxon>
        <taxon>Mucoromycota</taxon>
        <taxon>Glomeromycotina</taxon>
        <taxon>Glomeromycetes</taxon>
        <taxon>Glomerales</taxon>
        <taxon>Glomeraceae</taxon>
        <taxon>Rhizophagus</taxon>
    </lineage>
</organism>
<name>A0A916E431_9GLOM</name>
<dbReference type="OrthoDB" id="10624669at2759"/>
<reference evidence="1" key="1">
    <citation type="submission" date="2020-05" db="EMBL/GenBank/DDBJ databases">
        <authorList>
            <person name="Rincon C."/>
            <person name="Sanders R I."/>
            <person name="Robbins C."/>
            <person name="Chaturvedi A."/>
        </authorList>
    </citation>
    <scope>NUCLEOTIDE SEQUENCE</scope>
    <source>
        <strain evidence="1">CHB12</strain>
    </source>
</reference>
<gene>
    <name evidence="1" type="ORF">CHRIB12_LOCUS7077</name>
</gene>
<dbReference type="EMBL" id="CAGKOT010000012">
    <property type="protein sequence ID" value="CAB5358081.1"/>
    <property type="molecule type" value="Genomic_DNA"/>
</dbReference>
<proteinExistence type="predicted"/>